<dbReference type="GO" id="GO:0006260">
    <property type="term" value="P:DNA replication"/>
    <property type="evidence" value="ECO:0007669"/>
    <property type="project" value="InterPro"/>
</dbReference>
<keyword evidence="5" id="KW-1185">Reference proteome</keyword>
<keyword evidence="3" id="KW-0539">Nucleus</keyword>
<accession>A0A177TFQ1</accession>
<dbReference type="Proteomes" id="UP000077521">
    <property type="component" value="Unassembled WGS sequence"/>
</dbReference>
<dbReference type="GO" id="GO:0005662">
    <property type="term" value="C:DNA replication factor A complex"/>
    <property type="evidence" value="ECO:0007669"/>
    <property type="project" value="TreeGrafter"/>
</dbReference>
<dbReference type="GO" id="GO:0003684">
    <property type="term" value="F:damaged DNA binding"/>
    <property type="evidence" value="ECO:0007669"/>
    <property type="project" value="TreeGrafter"/>
</dbReference>
<organism evidence="4 5">
    <name type="scientific">Tilletia indica</name>
    <dbReference type="NCBI Taxonomy" id="43049"/>
    <lineage>
        <taxon>Eukaryota</taxon>
        <taxon>Fungi</taxon>
        <taxon>Dikarya</taxon>
        <taxon>Basidiomycota</taxon>
        <taxon>Ustilaginomycotina</taxon>
        <taxon>Exobasidiomycetes</taxon>
        <taxon>Tilletiales</taxon>
        <taxon>Tilletiaceae</taxon>
        <taxon>Tilletia</taxon>
    </lineage>
</organism>
<evidence type="ECO:0000256" key="2">
    <source>
        <dbReference type="ARBA" id="ARBA00009761"/>
    </source>
</evidence>
<dbReference type="PANTHER" id="PTHR15114:SF1">
    <property type="entry name" value="REPLICATION PROTEIN A 14 KDA SUBUNIT"/>
    <property type="match status" value="1"/>
</dbReference>
<dbReference type="SUPFAM" id="SSF50249">
    <property type="entry name" value="Nucleic acid-binding proteins"/>
    <property type="match status" value="1"/>
</dbReference>
<dbReference type="InterPro" id="IPR012340">
    <property type="entry name" value="NA-bd_OB-fold"/>
</dbReference>
<evidence type="ECO:0000256" key="1">
    <source>
        <dbReference type="ARBA" id="ARBA00004123"/>
    </source>
</evidence>
<dbReference type="Pfam" id="PF08661">
    <property type="entry name" value="Rep_fac-A_3"/>
    <property type="match status" value="1"/>
</dbReference>
<protein>
    <submittedName>
        <fullName evidence="4">Uncharacterized protein</fullName>
    </submittedName>
</protein>
<dbReference type="EMBL" id="LWDF02000030">
    <property type="protein sequence ID" value="KAE8259638.1"/>
    <property type="molecule type" value="Genomic_DNA"/>
</dbReference>
<dbReference type="OrthoDB" id="188186at2759"/>
<proteinExistence type="inferred from homology"/>
<evidence type="ECO:0000256" key="3">
    <source>
        <dbReference type="ARBA" id="ARBA00023242"/>
    </source>
</evidence>
<dbReference type="GO" id="GO:0006298">
    <property type="term" value="P:mismatch repair"/>
    <property type="evidence" value="ECO:0007669"/>
    <property type="project" value="TreeGrafter"/>
</dbReference>
<dbReference type="GO" id="GO:0035861">
    <property type="term" value="C:site of double-strand break"/>
    <property type="evidence" value="ECO:0007669"/>
    <property type="project" value="TreeGrafter"/>
</dbReference>
<comment type="subcellular location">
    <subcellularLocation>
        <location evidence="1">Nucleus</location>
    </subcellularLocation>
</comment>
<comment type="similarity">
    <text evidence="2">Belongs to the replication factor A protein 3 family.</text>
</comment>
<dbReference type="CDD" id="cd04479">
    <property type="entry name" value="RPA3"/>
    <property type="match status" value="1"/>
</dbReference>
<dbReference type="GO" id="GO:0000724">
    <property type="term" value="P:double-strand break repair via homologous recombination"/>
    <property type="evidence" value="ECO:0007669"/>
    <property type="project" value="TreeGrafter"/>
</dbReference>
<dbReference type="GO" id="GO:0006289">
    <property type="term" value="P:nucleotide-excision repair"/>
    <property type="evidence" value="ECO:0007669"/>
    <property type="project" value="TreeGrafter"/>
</dbReference>
<reference evidence="4" key="1">
    <citation type="submission" date="2016-04" db="EMBL/GenBank/DDBJ databases">
        <authorList>
            <person name="Nguyen H.D."/>
            <person name="Samba Siva P."/>
            <person name="Cullis J."/>
            <person name="Levesque C.A."/>
            <person name="Hambleton S."/>
        </authorList>
    </citation>
    <scope>NUCLEOTIDE SEQUENCE</scope>
    <source>
        <strain evidence="4">DAOMC 236416</strain>
    </source>
</reference>
<reference evidence="4" key="2">
    <citation type="journal article" date="2019" name="IMA Fungus">
        <title>Genome sequencing and comparison of five Tilletia species to identify candidate genes for the detection of regulated species infecting wheat.</title>
        <authorList>
            <person name="Nguyen H.D.T."/>
            <person name="Sultana T."/>
            <person name="Kesanakurti P."/>
            <person name="Hambleton S."/>
        </authorList>
    </citation>
    <scope>NUCLEOTIDE SEQUENCE</scope>
    <source>
        <strain evidence="4">DAOMC 236416</strain>
    </source>
</reference>
<dbReference type="InterPro" id="IPR013970">
    <property type="entry name" value="Rfa2"/>
</dbReference>
<evidence type="ECO:0000313" key="5">
    <source>
        <dbReference type="Proteomes" id="UP000077521"/>
    </source>
</evidence>
<sequence length="111" mass="12083">MEATPLINSSMLPSFRGRTVRVVGKIQKIVDTLLLLQTSDLGTIEVHLSRDTEVPTSGYVEVVGKVSDSGDQLREFTTVLFGESLDLNLVEQAVQVTAKYPEIFAAGAEDE</sequence>
<name>A0A177TFQ1_9BASI</name>
<gene>
    <name evidence="4" type="ORF">A4X13_0g869</name>
</gene>
<dbReference type="GO" id="GO:0006284">
    <property type="term" value="P:base-excision repair"/>
    <property type="evidence" value="ECO:0007669"/>
    <property type="project" value="TreeGrafter"/>
</dbReference>
<evidence type="ECO:0000313" key="4">
    <source>
        <dbReference type="EMBL" id="KAE8259638.1"/>
    </source>
</evidence>
<dbReference type="PANTHER" id="PTHR15114">
    <property type="entry name" value="REPLICATION PROTEIN A3"/>
    <property type="match status" value="1"/>
</dbReference>
<dbReference type="Gene3D" id="2.40.50.140">
    <property type="entry name" value="Nucleic acid-binding proteins"/>
    <property type="match status" value="1"/>
</dbReference>
<comment type="caution">
    <text evidence="4">The sequence shown here is derived from an EMBL/GenBank/DDBJ whole genome shotgun (WGS) entry which is preliminary data.</text>
</comment>
<dbReference type="AlphaFoldDB" id="A0A177TFQ1"/>
<dbReference type="GO" id="GO:0003697">
    <property type="term" value="F:single-stranded DNA binding"/>
    <property type="evidence" value="ECO:0007669"/>
    <property type="project" value="TreeGrafter"/>
</dbReference>